<reference evidence="3 4" key="1">
    <citation type="submission" date="2020-12" db="EMBL/GenBank/DDBJ databases">
        <title>FDA dAtabase for Regulatory Grade micrObial Sequences (FDA-ARGOS): Supporting development and validation of Infectious Disease Dx tests.</title>
        <authorList>
            <person name="Sproer C."/>
            <person name="Gronow S."/>
            <person name="Severitt S."/>
            <person name="Schroder I."/>
            <person name="Tallon L."/>
            <person name="Sadzewicz L."/>
            <person name="Zhao X."/>
            <person name="Boylan J."/>
            <person name="Ott S."/>
            <person name="Bowen H."/>
            <person name="Vavikolanu K."/>
            <person name="Mehta A."/>
            <person name="Aluvathingal J."/>
            <person name="Nadendla S."/>
            <person name="Lowell S."/>
            <person name="Myers T."/>
            <person name="Yan Y."/>
            <person name="Sichtig H."/>
        </authorList>
    </citation>
    <scope>NUCLEOTIDE SEQUENCE [LARGE SCALE GENOMIC DNA]</scope>
    <source>
        <strain evidence="3 4">FDAARGOS_911</strain>
    </source>
</reference>
<evidence type="ECO:0000313" key="2">
    <source>
        <dbReference type="EMBL" id="MCY3053870.1"/>
    </source>
</evidence>
<reference evidence="2" key="2">
    <citation type="submission" date="2022-09" db="EMBL/GenBank/DDBJ databases">
        <title>Aerococcus urinae taxonomy study.</title>
        <authorList>
            <person name="Christensen J."/>
            <person name="Senneby E."/>
        </authorList>
    </citation>
    <scope>NUCLEOTIDE SEQUENCE</scope>
    <source>
        <strain evidence="2">NLD-066-U95</strain>
    </source>
</reference>
<dbReference type="RefSeq" id="WP_076340227.1">
    <property type="nucleotide sequence ID" value="NZ_CAJHLF010000007.1"/>
</dbReference>
<proteinExistence type="predicted"/>
<keyword evidence="5" id="KW-1185">Reference proteome</keyword>
<name>A0A7T2VTX4_9LACT</name>
<evidence type="ECO:0000313" key="5">
    <source>
        <dbReference type="Proteomes" id="UP001069145"/>
    </source>
</evidence>
<feature type="compositionally biased region" description="Basic and acidic residues" evidence="1">
    <location>
        <begin position="119"/>
        <end position="128"/>
    </location>
</feature>
<accession>A0A7T2VTX4</accession>
<feature type="region of interest" description="Disordered" evidence="1">
    <location>
        <begin position="107"/>
        <end position="128"/>
    </location>
</feature>
<sequence>MLKAFLKGLGLGALLAGSYALLKTPHSGETNRRILKDYSKRLSGAATDLTGSLAETQVAISDLANQGMQTLGSARDDIQLAIRDFQRTAVPQMNRIQEQVAQLQADVDNSALLNGSADSDERADKDDE</sequence>
<dbReference type="GeneID" id="35766864"/>
<organism evidence="3 4">
    <name type="scientific">Aerococcus urinae</name>
    <dbReference type="NCBI Taxonomy" id="1376"/>
    <lineage>
        <taxon>Bacteria</taxon>
        <taxon>Bacillati</taxon>
        <taxon>Bacillota</taxon>
        <taxon>Bacilli</taxon>
        <taxon>Lactobacillales</taxon>
        <taxon>Aerococcaceae</taxon>
        <taxon>Aerococcus</taxon>
    </lineage>
</organism>
<dbReference type="EMBL" id="CP065662">
    <property type="protein sequence ID" value="QPS02173.1"/>
    <property type="molecule type" value="Genomic_DNA"/>
</dbReference>
<evidence type="ECO:0000313" key="3">
    <source>
        <dbReference type="EMBL" id="QPS02173.1"/>
    </source>
</evidence>
<dbReference type="AlphaFoldDB" id="A0A7T2VTX4"/>
<gene>
    <name evidence="3" type="ORF">I6G68_03705</name>
    <name evidence="2" type="ORF">ODY43_07695</name>
</gene>
<dbReference type="EMBL" id="JAOTML010000009">
    <property type="protein sequence ID" value="MCY3053870.1"/>
    <property type="molecule type" value="Genomic_DNA"/>
</dbReference>
<evidence type="ECO:0000313" key="4">
    <source>
        <dbReference type="Proteomes" id="UP000594771"/>
    </source>
</evidence>
<dbReference type="Proteomes" id="UP000594771">
    <property type="component" value="Chromosome"/>
</dbReference>
<dbReference type="Proteomes" id="UP001069145">
    <property type="component" value="Unassembled WGS sequence"/>
</dbReference>
<protein>
    <submittedName>
        <fullName evidence="3">YtxH domain-containing protein</fullName>
    </submittedName>
</protein>
<evidence type="ECO:0000256" key="1">
    <source>
        <dbReference type="SAM" id="MobiDB-lite"/>
    </source>
</evidence>